<dbReference type="Proteomes" id="UP001610335">
    <property type="component" value="Unassembled WGS sequence"/>
</dbReference>
<organism evidence="1 2">
    <name type="scientific">Aspergillus cavernicola</name>
    <dbReference type="NCBI Taxonomy" id="176166"/>
    <lineage>
        <taxon>Eukaryota</taxon>
        <taxon>Fungi</taxon>
        <taxon>Dikarya</taxon>
        <taxon>Ascomycota</taxon>
        <taxon>Pezizomycotina</taxon>
        <taxon>Eurotiomycetes</taxon>
        <taxon>Eurotiomycetidae</taxon>
        <taxon>Eurotiales</taxon>
        <taxon>Aspergillaceae</taxon>
        <taxon>Aspergillus</taxon>
        <taxon>Aspergillus subgen. Nidulantes</taxon>
    </lineage>
</organism>
<dbReference type="EMBL" id="JBFXLS010000018">
    <property type="protein sequence ID" value="KAL2828994.1"/>
    <property type="molecule type" value="Genomic_DNA"/>
</dbReference>
<evidence type="ECO:0000313" key="1">
    <source>
        <dbReference type="EMBL" id="KAL2828994.1"/>
    </source>
</evidence>
<protein>
    <submittedName>
        <fullName evidence="1">Uncharacterized protein</fullName>
    </submittedName>
</protein>
<proteinExistence type="predicted"/>
<name>A0ABR4IMJ3_9EURO</name>
<comment type="caution">
    <text evidence="1">The sequence shown here is derived from an EMBL/GenBank/DDBJ whole genome shotgun (WGS) entry which is preliminary data.</text>
</comment>
<evidence type="ECO:0000313" key="2">
    <source>
        <dbReference type="Proteomes" id="UP001610335"/>
    </source>
</evidence>
<reference evidence="1 2" key="1">
    <citation type="submission" date="2024-07" db="EMBL/GenBank/DDBJ databases">
        <title>Section-level genome sequencing and comparative genomics of Aspergillus sections Usti and Cavernicolus.</title>
        <authorList>
            <consortium name="Lawrence Berkeley National Laboratory"/>
            <person name="Nybo J.L."/>
            <person name="Vesth T.C."/>
            <person name="Theobald S."/>
            <person name="Frisvad J.C."/>
            <person name="Larsen T.O."/>
            <person name="Kjaerboelling I."/>
            <person name="Rothschild-Mancinelli K."/>
            <person name="Lyhne E.K."/>
            <person name="Kogle M.E."/>
            <person name="Barry K."/>
            <person name="Clum A."/>
            <person name="Na H."/>
            <person name="Ledsgaard L."/>
            <person name="Lin J."/>
            <person name="Lipzen A."/>
            <person name="Kuo A."/>
            <person name="Riley R."/>
            <person name="Mondo S."/>
            <person name="LaButti K."/>
            <person name="Haridas S."/>
            <person name="Pangalinan J."/>
            <person name="Salamov A.A."/>
            <person name="Simmons B.A."/>
            <person name="Magnuson J.K."/>
            <person name="Chen J."/>
            <person name="Drula E."/>
            <person name="Henrissat B."/>
            <person name="Wiebenga A."/>
            <person name="Lubbers R.J."/>
            <person name="Gomes A.C."/>
            <person name="Makela M.R."/>
            <person name="Stajich J."/>
            <person name="Grigoriev I.V."/>
            <person name="Mortensen U.H."/>
            <person name="De vries R.P."/>
            <person name="Baker S.E."/>
            <person name="Andersen M.R."/>
        </authorList>
    </citation>
    <scope>NUCLEOTIDE SEQUENCE [LARGE SCALE GENOMIC DNA]</scope>
    <source>
        <strain evidence="1 2">CBS 600.67</strain>
    </source>
</reference>
<keyword evidence="2" id="KW-1185">Reference proteome</keyword>
<accession>A0ABR4IMJ3</accession>
<sequence length="57" mass="6541">MHRLGYQEYMVQGGDRGHLLLESLVRGIQIPVSWCTLILHRVVCPTKRRTGPKGNRL</sequence>
<gene>
    <name evidence="1" type="ORF">BDW59DRAFT_142670</name>
</gene>